<dbReference type="STRING" id="797114.C475_22269"/>
<keyword evidence="2" id="KW-0472">Membrane</keyword>
<dbReference type="EMBL" id="AOIU01000049">
    <property type="protein sequence ID" value="ELZ19717.1"/>
    <property type="molecule type" value="Genomic_DNA"/>
</dbReference>
<evidence type="ECO:0008006" key="5">
    <source>
        <dbReference type="Google" id="ProtNLM"/>
    </source>
</evidence>
<feature type="transmembrane region" description="Helical" evidence="2">
    <location>
        <begin position="180"/>
        <end position="198"/>
    </location>
</feature>
<keyword evidence="4" id="KW-1185">Reference proteome</keyword>
<comment type="caution">
    <text evidence="3">The sequence shown here is derived from an EMBL/GenBank/DDBJ whole genome shotgun (WGS) entry which is preliminary data.</text>
</comment>
<keyword evidence="2" id="KW-0812">Transmembrane</keyword>
<feature type="transmembrane region" description="Helical" evidence="2">
    <location>
        <begin position="258"/>
        <end position="276"/>
    </location>
</feature>
<name>M0CBI6_9EURY</name>
<feature type="transmembrane region" description="Helical" evidence="2">
    <location>
        <begin position="91"/>
        <end position="111"/>
    </location>
</feature>
<proteinExistence type="predicted"/>
<sequence length="628" mass="63306">MMGLADAIAEAFWGFFQHLTEDIANELSTALTDELIKGLLRIPNPYDSANAGAAWDGVFEISMVLLPIAIAVSLIAWPFSEDREGGLMEMAVRVVMVIFFVGISQPAWGFAIDATNAVTVAILDLDPDPGSLNYGYGNDLTGASLTTTSFALEFIVSVVSAILALLALLLSIFFLLLRWFMVWMAFIGTPFFAVIWFLGRGPLKAAGDVGATFLRMGLFSLLGGPIIAIVVLTFQVLEQGGILQTIGNGAIGNVGLQFAELVLILMFPIVLIITVWKMVSWAGQPLGVGEAASKATIAVAALAGAAVTGGVGGAAIAGGGGSGGGAAAGSGSAAASGGAGGASGAAGASSGAGASGAAGASGSGAASATPGAGGSGLANRLASPMKGAASKAMNRGAQKMPGSGTVKKTVENARKRLDTGTARSNLDGAREVASQVQAKSEFVTKAVNEQTLDLDQANDYEILPESPAESSEADVYTDRETGATMASYQGESGQEHQVNLSEAVQRAGSEKQEADADVAAKESTLDRLEKAHTAAHYGKEGVKTSTTVGARAGSTAVRTGTGALVGGASGNSYLAYSIGQNAAKPLIGPSGGSTGRSRSPNHTLDEFGMVASGQAGAANSDLVNGGEK</sequence>
<feature type="transmembrane region" description="Helical" evidence="2">
    <location>
        <begin position="154"/>
        <end position="175"/>
    </location>
</feature>
<dbReference type="AlphaFoldDB" id="M0CBI6"/>
<evidence type="ECO:0000256" key="1">
    <source>
        <dbReference type="SAM" id="MobiDB-lite"/>
    </source>
</evidence>
<protein>
    <recommendedName>
        <fullName evidence="5">TrbL/VirB6 plasmid conjugal transfer protein</fullName>
    </recommendedName>
</protein>
<feature type="transmembrane region" description="Helical" evidence="2">
    <location>
        <begin position="61"/>
        <end position="79"/>
    </location>
</feature>
<feature type="transmembrane region" description="Helical" evidence="2">
    <location>
        <begin position="218"/>
        <end position="237"/>
    </location>
</feature>
<dbReference type="eggNOG" id="arCOG07767">
    <property type="taxonomic scope" value="Archaea"/>
</dbReference>
<organism evidence="3 4">
    <name type="scientific">Halosimplex carlsbadense 2-9-1</name>
    <dbReference type="NCBI Taxonomy" id="797114"/>
    <lineage>
        <taxon>Archaea</taxon>
        <taxon>Methanobacteriati</taxon>
        <taxon>Methanobacteriota</taxon>
        <taxon>Stenosarchaea group</taxon>
        <taxon>Halobacteria</taxon>
        <taxon>Halobacteriales</taxon>
        <taxon>Haloarculaceae</taxon>
        <taxon>Halosimplex</taxon>
    </lineage>
</organism>
<evidence type="ECO:0000313" key="3">
    <source>
        <dbReference type="EMBL" id="ELZ19717.1"/>
    </source>
</evidence>
<keyword evidence="2" id="KW-1133">Transmembrane helix</keyword>
<feature type="region of interest" description="Disordered" evidence="1">
    <location>
        <begin position="359"/>
        <end position="409"/>
    </location>
</feature>
<gene>
    <name evidence="3" type="ORF">C475_22269</name>
</gene>
<dbReference type="Proteomes" id="UP000011626">
    <property type="component" value="Unassembled WGS sequence"/>
</dbReference>
<feature type="region of interest" description="Disordered" evidence="1">
    <location>
        <begin position="584"/>
        <end position="628"/>
    </location>
</feature>
<evidence type="ECO:0000313" key="4">
    <source>
        <dbReference type="Proteomes" id="UP000011626"/>
    </source>
</evidence>
<evidence type="ECO:0000256" key="2">
    <source>
        <dbReference type="SAM" id="Phobius"/>
    </source>
</evidence>
<reference evidence="3 4" key="1">
    <citation type="journal article" date="2014" name="PLoS Genet.">
        <title>Phylogenetically driven sequencing of extremely halophilic archaea reveals strategies for static and dynamic osmo-response.</title>
        <authorList>
            <person name="Becker E.A."/>
            <person name="Seitzer P.M."/>
            <person name="Tritt A."/>
            <person name="Larsen D."/>
            <person name="Krusor M."/>
            <person name="Yao A.I."/>
            <person name="Wu D."/>
            <person name="Madern D."/>
            <person name="Eisen J.A."/>
            <person name="Darling A.E."/>
            <person name="Facciotti M.T."/>
        </authorList>
    </citation>
    <scope>NUCLEOTIDE SEQUENCE [LARGE SCALE GENOMIC DNA]</scope>
    <source>
        <strain evidence="3 4">2-9-1</strain>
    </source>
</reference>
<accession>M0CBI6</accession>